<reference evidence="3 4" key="1">
    <citation type="submission" date="2019-01" db="EMBL/GenBank/DDBJ databases">
        <title>Egibacter rhizosphaerae EGI 80759T.</title>
        <authorList>
            <person name="Chen D.-D."/>
            <person name="Tian Y."/>
            <person name="Jiao J.-Y."/>
            <person name="Zhang X.-T."/>
            <person name="Zhang Y.-G."/>
            <person name="Zhang Y."/>
            <person name="Xiao M."/>
            <person name="Shu W.-S."/>
            <person name="Li W.-J."/>
        </authorList>
    </citation>
    <scope>NUCLEOTIDE SEQUENCE [LARGE SCALE GENOMIC DNA]</scope>
    <source>
        <strain evidence="3 4">EGI 80759</strain>
    </source>
</reference>
<feature type="compositionally biased region" description="Pro residues" evidence="1">
    <location>
        <begin position="348"/>
        <end position="357"/>
    </location>
</feature>
<evidence type="ECO:0000313" key="3">
    <source>
        <dbReference type="EMBL" id="QBI20069.1"/>
    </source>
</evidence>
<feature type="region of interest" description="Disordered" evidence="1">
    <location>
        <begin position="322"/>
        <end position="357"/>
    </location>
</feature>
<name>A0A411YFW7_9ACTN</name>
<dbReference type="RefSeq" id="WP_131155066.1">
    <property type="nucleotide sequence ID" value="NZ_CP036402.1"/>
</dbReference>
<dbReference type="Proteomes" id="UP000291469">
    <property type="component" value="Chromosome"/>
</dbReference>
<evidence type="ECO:0000256" key="1">
    <source>
        <dbReference type="SAM" id="MobiDB-lite"/>
    </source>
</evidence>
<gene>
    <name evidence="3" type="ORF">ER308_11190</name>
</gene>
<feature type="chain" id="PRO_5019050166" evidence="2">
    <location>
        <begin position="33"/>
        <end position="357"/>
    </location>
</feature>
<dbReference type="AlphaFoldDB" id="A0A411YFW7"/>
<dbReference type="OrthoDB" id="4862208at2"/>
<organism evidence="3 4">
    <name type="scientific">Egibacter rhizosphaerae</name>
    <dbReference type="NCBI Taxonomy" id="1670831"/>
    <lineage>
        <taxon>Bacteria</taxon>
        <taxon>Bacillati</taxon>
        <taxon>Actinomycetota</taxon>
        <taxon>Nitriliruptoria</taxon>
        <taxon>Egibacterales</taxon>
        <taxon>Egibacteraceae</taxon>
        <taxon>Egibacter</taxon>
    </lineage>
</organism>
<keyword evidence="4" id="KW-1185">Reference proteome</keyword>
<accession>A0A411YFW7</accession>
<keyword evidence="2" id="KW-0732">Signal</keyword>
<dbReference type="EMBL" id="CP036402">
    <property type="protein sequence ID" value="QBI20069.1"/>
    <property type="molecule type" value="Genomic_DNA"/>
</dbReference>
<protein>
    <submittedName>
        <fullName evidence="3">Cell wall-binding repeat-containing protein</fullName>
    </submittedName>
</protein>
<evidence type="ECO:0000313" key="4">
    <source>
        <dbReference type="Proteomes" id="UP000291469"/>
    </source>
</evidence>
<evidence type="ECO:0000256" key="2">
    <source>
        <dbReference type="SAM" id="SignalP"/>
    </source>
</evidence>
<dbReference type="PANTHER" id="PTHR30032">
    <property type="entry name" value="N-ACETYLMURAMOYL-L-ALANINE AMIDASE-RELATED"/>
    <property type="match status" value="1"/>
</dbReference>
<dbReference type="Gene3D" id="3.40.50.12090">
    <property type="match status" value="2"/>
</dbReference>
<dbReference type="Pfam" id="PF04122">
    <property type="entry name" value="CW_binding_2"/>
    <property type="match status" value="3"/>
</dbReference>
<dbReference type="InterPro" id="IPR051922">
    <property type="entry name" value="Bact_Sporulation_Assoc"/>
</dbReference>
<dbReference type="InterPro" id="IPR007253">
    <property type="entry name" value="Cell_wall-bd_2"/>
</dbReference>
<feature type="signal peptide" evidence="2">
    <location>
        <begin position="1"/>
        <end position="32"/>
    </location>
</feature>
<dbReference type="PANTHER" id="PTHR30032:SF8">
    <property type="entry name" value="GERMINATION-SPECIFIC N-ACETYLMURAMOYL-L-ALANINE AMIDASE"/>
    <property type="match status" value="1"/>
</dbReference>
<sequence>MHTRHHPARARGAVIAILVLAFTALLAGVAHADEDADVWRMEGDDRFGTAVAVSEQQPYYQFPEDIIVATGMNYPDALAAGPAAHQPGAGRGSILLTARNVLPSVTEDRIGDILPDTIYLVGGTAAVSREVEAELYRLANDVERIAGPTRFHTAAEVSRTFFSGTGGDVVVATGTDYPDALSGTPLARAAGGPALLTARDHLPSPTEDELSRLSPDRVFVIGGTAAISDSVISEIRSTTSAEVFRIAGANRYDTSARVAELISGRQAFVATGEDYPDALTGGALAGYGGDPVMLVAQDHAPEPVLEQLREREAEEIIVLGGTSAVSSSTEEELRYYEQGGGNGNGNGPCPPEPGSPC</sequence>
<dbReference type="KEGG" id="erz:ER308_11190"/>
<proteinExistence type="predicted"/>